<reference evidence="11 12" key="1">
    <citation type="submission" date="2023-11" db="EMBL/GenBank/DDBJ databases">
        <title>Peredibacter starrii A3.12.</title>
        <authorList>
            <person name="Mitchell R.J."/>
        </authorList>
    </citation>
    <scope>NUCLEOTIDE SEQUENCE [LARGE SCALE GENOMIC DNA]</scope>
    <source>
        <strain evidence="11 12">A3.12</strain>
    </source>
</reference>
<evidence type="ECO:0000256" key="3">
    <source>
        <dbReference type="ARBA" id="ARBA00020042"/>
    </source>
</evidence>
<keyword evidence="4" id="KW-1003">Cell membrane</keyword>
<dbReference type="GO" id="GO:0005886">
    <property type="term" value="C:plasma membrane"/>
    <property type="evidence" value="ECO:0007669"/>
    <property type="project" value="UniProtKB-SubCell"/>
</dbReference>
<dbReference type="InterPro" id="IPR013545">
    <property type="entry name" value="T2SS_protein-GspG_C"/>
</dbReference>
<keyword evidence="8" id="KW-1133">Transmembrane helix</keyword>
<dbReference type="InterPro" id="IPR012902">
    <property type="entry name" value="N_methyl_site"/>
</dbReference>
<dbReference type="NCBIfam" id="TIGR02532">
    <property type="entry name" value="IV_pilin_GFxxxE"/>
    <property type="match status" value="1"/>
</dbReference>
<dbReference type="Gene3D" id="3.30.700.10">
    <property type="entry name" value="Glycoprotein, Type 4 Pilin"/>
    <property type="match status" value="1"/>
</dbReference>
<dbReference type="InterPro" id="IPR045584">
    <property type="entry name" value="Pilin-like"/>
</dbReference>
<dbReference type="EMBL" id="CP139487">
    <property type="protein sequence ID" value="WPU64012.1"/>
    <property type="molecule type" value="Genomic_DNA"/>
</dbReference>
<dbReference type="SUPFAM" id="SSF54523">
    <property type="entry name" value="Pili subunits"/>
    <property type="match status" value="1"/>
</dbReference>
<dbReference type="GO" id="GO:0015628">
    <property type="term" value="P:protein secretion by the type II secretion system"/>
    <property type="evidence" value="ECO:0007669"/>
    <property type="project" value="InterPro"/>
</dbReference>
<dbReference type="NCBIfam" id="TIGR01710">
    <property type="entry name" value="typeII_sec_gspG"/>
    <property type="match status" value="1"/>
</dbReference>
<keyword evidence="7" id="KW-0812">Transmembrane</keyword>
<keyword evidence="5" id="KW-0488">Methylation</keyword>
<evidence type="ECO:0000256" key="8">
    <source>
        <dbReference type="ARBA" id="ARBA00022989"/>
    </source>
</evidence>
<name>A0AAX4HL25_9BACT</name>
<organism evidence="11 12">
    <name type="scientific">Peredibacter starrii</name>
    <dbReference type="NCBI Taxonomy" id="28202"/>
    <lineage>
        <taxon>Bacteria</taxon>
        <taxon>Pseudomonadati</taxon>
        <taxon>Bdellovibrionota</taxon>
        <taxon>Bacteriovoracia</taxon>
        <taxon>Bacteriovoracales</taxon>
        <taxon>Bacteriovoracaceae</taxon>
        <taxon>Peredibacter</taxon>
    </lineage>
</organism>
<dbReference type="GO" id="GO:0015627">
    <property type="term" value="C:type II protein secretion system complex"/>
    <property type="evidence" value="ECO:0007669"/>
    <property type="project" value="InterPro"/>
</dbReference>
<dbReference type="Pfam" id="PF07963">
    <property type="entry name" value="N_methyl"/>
    <property type="match status" value="1"/>
</dbReference>
<comment type="subcellular location">
    <subcellularLocation>
        <location evidence="1">Cell inner membrane</location>
        <topology evidence="1">Single-pass membrane protein</topology>
    </subcellularLocation>
</comment>
<evidence type="ECO:0000256" key="4">
    <source>
        <dbReference type="ARBA" id="ARBA00022475"/>
    </source>
</evidence>
<evidence type="ECO:0000256" key="2">
    <source>
        <dbReference type="ARBA" id="ARBA00009984"/>
    </source>
</evidence>
<evidence type="ECO:0000256" key="1">
    <source>
        <dbReference type="ARBA" id="ARBA00004377"/>
    </source>
</evidence>
<keyword evidence="6" id="KW-0997">Cell inner membrane</keyword>
<evidence type="ECO:0000256" key="6">
    <source>
        <dbReference type="ARBA" id="ARBA00022519"/>
    </source>
</evidence>
<dbReference type="InterPro" id="IPR010054">
    <property type="entry name" value="Type2_sec_GspG"/>
</dbReference>
<sequence length="148" mass="15995">MLKNTTKIVASQNGMSLIEILIALTLLGLAGTFVAGKVTERLQEGQVQTAKIQIRSLSERLKEFRRDCNFIPTTDQGLDALVEKPTGGRECKRYAPGGYIEGGKVPLDPWDGEYIYESDGKTFTIISLGADNAEGGEGADADINSKDL</sequence>
<comment type="similarity">
    <text evidence="2">Belongs to the GSP G family.</text>
</comment>
<dbReference type="KEGG" id="psti:SOO65_15050"/>
<keyword evidence="9" id="KW-0472">Membrane</keyword>
<dbReference type="PRINTS" id="PR00813">
    <property type="entry name" value="BCTERIALGSPG"/>
</dbReference>
<feature type="domain" description="Type II secretion system protein GspG C-terminal" evidence="10">
    <location>
        <begin position="37"/>
        <end position="145"/>
    </location>
</feature>
<evidence type="ECO:0000259" key="10">
    <source>
        <dbReference type="Pfam" id="PF08334"/>
    </source>
</evidence>
<keyword evidence="12" id="KW-1185">Reference proteome</keyword>
<dbReference type="AlphaFoldDB" id="A0AAX4HL25"/>
<evidence type="ECO:0000313" key="11">
    <source>
        <dbReference type="EMBL" id="WPU64012.1"/>
    </source>
</evidence>
<accession>A0AAX4HL25</accession>
<evidence type="ECO:0000256" key="9">
    <source>
        <dbReference type="ARBA" id="ARBA00023136"/>
    </source>
</evidence>
<evidence type="ECO:0000256" key="5">
    <source>
        <dbReference type="ARBA" id="ARBA00022481"/>
    </source>
</evidence>
<dbReference type="Pfam" id="PF08334">
    <property type="entry name" value="T2SSG"/>
    <property type="match status" value="1"/>
</dbReference>
<dbReference type="Proteomes" id="UP001324634">
    <property type="component" value="Chromosome"/>
</dbReference>
<evidence type="ECO:0000313" key="12">
    <source>
        <dbReference type="Proteomes" id="UP001324634"/>
    </source>
</evidence>
<gene>
    <name evidence="11" type="primary">gspG</name>
    <name evidence="11" type="ORF">SOO65_15050</name>
</gene>
<protein>
    <recommendedName>
        <fullName evidence="3">Type II secretion system core protein G</fullName>
    </recommendedName>
</protein>
<dbReference type="RefSeq" id="WP_321391894.1">
    <property type="nucleotide sequence ID" value="NZ_CP139487.1"/>
</dbReference>
<dbReference type="InterPro" id="IPR000983">
    <property type="entry name" value="Bac_GSPG_pilin"/>
</dbReference>
<evidence type="ECO:0000256" key="7">
    <source>
        <dbReference type="ARBA" id="ARBA00022692"/>
    </source>
</evidence>
<proteinExistence type="inferred from homology"/>